<proteinExistence type="predicted"/>
<protein>
    <submittedName>
        <fullName evidence="1">Uncharacterized protein</fullName>
    </submittedName>
</protein>
<reference evidence="1" key="1">
    <citation type="submission" date="2015-04" db="EMBL/GenBank/DDBJ databases">
        <title>The genome sequence of the plant pathogenic Rhizarian Plasmodiophora brassicae reveals insights in its biotrophic life cycle and the origin of chitin synthesis.</title>
        <authorList>
            <person name="Schwelm A."/>
            <person name="Fogelqvist J."/>
            <person name="Knaust A."/>
            <person name="Julke S."/>
            <person name="Lilja T."/>
            <person name="Dhandapani V."/>
            <person name="Bonilla-Rosso G."/>
            <person name="Karlsson M."/>
            <person name="Shevchenko A."/>
            <person name="Choi S.R."/>
            <person name="Kim H.G."/>
            <person name="Park J.Y."/>
            <person name="Lim Y.P."/>
            <person name="Ludwig-Muller J."/>
            <person name="Dixelius C."/>
        </authorList>
    </citation>
    <scope>NUCLEOTIDE SEQUENCE</scope>
    <source>
        <tissue evidence="1">Potato root galls</tissue>
    </source>
</reference>
<organism evidence="1">
    <name type="scientific">Spongospora subterranea</name>
    <dbReference type="NCBI Taxonomy" id="70186"/>
    <lineage>
        <taxon>Eukaryota</taxon>
        <taxon>Sar</taxon>
        <taxon>Rhizaria</taxon>
        <taxon>Endomyxa</taxon>
        <taxon>Phytomyxea</taxon>
        <taxon>Plasmodiophorida</taxon>
        <taxon>Plasmodiophoridae</taxon>
        <taxon>Spongospora</taxon>
    </lineage>
</organism>
<dbReference type="AlphaFoldDB" id="A0A0H5RGQ4"/>
<accession>A0A0H5RGQ4</accession>
<evidence type="ECO:0000313" key="1">
    <source>
        <dbReference type="EMBL" id="CRZ07859.1"/>
    </source>
</evidence>
<name>A0A0H5RGQ4_9EUKA</name>
<sequence>MKDDLSIWSRLATSSPWDRCLPLKDATSVVFLQLPSICVAVPAIARSLATTPDRTGTFINTVSSCDGHFRSALELISELRSGAVVAALPVGSSAQSQIVLGCPAHLTTFSTTHFPIFVSNISDSHFSSARYGTGVLSLVFYTI</sequence>
<dbReference type="EMBL" id="HACM01007417">
    <property type="protein sequence ID" value="CRZ07859.1"/>
    <property type="molecule type" value="Transcribed_RNA"/>
</dbReference>